<name>G0N9D6_CAEBE</name>
<sequence length="66" mass="7768">MHFKNGKCRLFGSNPYWIIGIPTFLYIQFFGSLPLLVQYYSENLEIFISKLCDTLEVLAFSHEMNE</sequence>
<gene>
    <name evidence="2" type="ORF">CAEBREN_24863</name>
</gene>
<reference evidence="3" key="1">
    <citation type="submission" date="2011-07" db="EMBL/GenBank/DDBJ databases">
        <authorList>
            <consortium name="Caenorhabditis brenneri Sequencing and Analysis Consortium"/>
            <person name="Wilson R.K."/>
        </authorList>
    </citation>
    <scope>NUCLEOTIDE SEQUENCE [LARGE SCALE GENOMIC DNA]</scope>
    <source>
        <strain evidence="3">PB2801</strain>
    </source>
</reference>
<keyword evidence="3" id="KW-1185">Reference proteome</keyword>
<feature type="transmembrane region" description="Helical" evidence="1">
    <location>
        <begin position="16"/>
        <end position="37"/>
    </location>
</feature>
<dbReference type="Proteomes" id="UP000008068">
    <property type="component" value="Unassembled WGS sequence"/>
</dbReference>
<proteinExistence type="predicted"/>
<dbReference type="EMBL" id="GL379852">
    <property type="protein sequence ID" value="EGT55773.1"/>
    <property type="molecule type" value="Genomic_DNA"/>
</dbReference>
<evidence type="ECO:0000256" key="1">
    <source>
        <dbReference type="SAM" id="Phobius"/>
    </source>
</evidence>
<keyword evidence="1" id="KW-1133">Transmembrane helix</keyword>
<evidence type="ECO:0000313" key="3">
    <source>
        <dbReference type="Proteomes" id="UP000008068"/>
    </source>
</evidence>
<keyword evidence="1" id="KW-0472">Membrane</keyword>
<accession>G0N9D6</accession>
<evidence type="ECO:0000313" key="2">
    <source>
        <dbReference type="EMBL" id="EGT55773.1"/>
    </source>
</evidence>
<dbReference type="AlphaFoldDB" id="G0N9D6"/>
<dbReference type="HOGENOM" id="CLU_2833450_0_0_1"/>
<dbReference type="InParanoid" id="G0N9D6"/>
<organism evidence="3">
    <name type="scientific">Caenorhabditis brenneri</name>
    <name type="common">Nematode worm</name>
    <dbReference type="NCBI Taxonomy" id="135651"/>
    <lineage>
        <taxon>Eukaryota</taxon>
        <taxon>Metazoa</taxon>
        <taxon>Ecdysozoa</taxon>
        <taxon>Nematoda</taxon>
        <taxon>Chromadorea</taxon>
        <taxon>Rhabditida</taxon>
        <taxon>Rhabditina</taxon>
        <taxon>Rhabditomorpha</taxon>
        <taxon>Rhabditoidea</taxon>
        <taxon>Rhabditidae</taxon>
        <taxon>Peloderinae</taxon>
        <taxon>Caenorhabditis</taxon>
    </lineage>
</organism>
<keyword evidence="1" id="KW-0812">Transmembrane</keyword>
<protein>
    <submittedName>
        <fullName evidence="2">Uncharacterized protein</fullName>
    </submittedName>
</protein>